<organism evidence="1 2">
    <name type="scientific">Symbiodinium pilosum</name>
    <name type="common">Dinoflagellate</name>
    <dbReference type="NCBI Taxonomy" id="2952"/>
    <lineage>
        <taxon>Eukaryota</taxon>
        <taxon>Sar</taxon>
        <taxon>Alveolata</taxon>
        <taxon>Dinophyceae</taxon>
        <taxon>Suessiales</taxon>
        <taxon>Symbiodiniaceae</taxon>
        <taxon>Symbiodinium</taxon>
    </lineage>
</organism>
<protein>
    <submittedName>
        <fullName evidence="1">Uncharacterized protein</fullName>
    </submittedName>
</protein>
<sequence length="76" mass="8000">MAYDALVRSMIAGGIPKILILIWNSECPLTPRYDCLDLFSGKGSVKEALVAAGFVVASHDIELSPTMDVTSAAGMA</sequence>
<dbReference type="OrthoDB" id="407113at2759"/>
<accession>A0A812PFC7</accession>
<dbReference type="Proteomes" id="UP000649617">
    <property type="component" value="Unassembled WGS sequence"/>
</dbReference>
<dbReference type="EMBL" id="CAJNIZ010013380">
    <property type="protein sequence ID" value="CAE7348151.1"/>
    <property type="molecule type" value="Genomic_DNA"/>
</dbReference>
<dbReference type="AlphaFoldDB" id="A0A812PFC7"/>
<keyword evidence="2" id="KW-1185">Reference proteome</keyword>
<comment type="caution">
    <text evidence="1">The sequence shown here is derived from an EMBL/GenBank/DDBJ whole genome shotgun (WGS) entry which is preliminary data.</text>
</comment>
<evidence type="ECO:0000313" key="1">
    <source>
        <dbReference type="EMBL" id="CAE7348151.1"/>
    </source>
</evidence>
<proteinExistence type="predicted"/>
<evidence type="ECO:0000313" key="2">
    <source>
        <dbReference type="Proteomes" id="UP000649617"/>
    </source>
</evidence>
<reference evidence="1" key="1">
    <citation type="submission" date="2021-02" db="EMBL/GenBank/DDBJ databases">
        <authorList>
            <person name="Dougan E. K."/>
            <person name="Rhodes N."/>
            <person name="Thang M."/>
            <person name="Chan C."/>
        </authorList>
    </citation>
    <scope>NUCLEOTIDE SEQUENCE</scope>
</reference>
<name>A0A812PFC7_SYMPI</name>
<gene>
    <name evidence="1" type="ORF">SPIL2461_LOCUS8263</name>
</gene>